<name>A0A2P2KU09_RHIMU</name>
<proteinExistence type="predicted"/>
<dbReference type="AlphaFoldDB" id="A0A2P2KU09"/>
<reference evidence="1" key="1">
    <citation type="submission" date="2018-02" db="EMBL/GenBank/DDBJ databases">
        <title>Rhizophora mucronata_Transcriptome.</title>
        <authorList>
            <person name="Meera S.P."/>
            <person name="Sreeshan A."/>
            <person name="Augustine A."/>
        </authorList>
    </citation>
    <scope>NUCLEOTIDE SEQUENCE</scope>
    <source>
        <tissue evidence="1">Leaf</tissue>
    </source>
</reference>
<protein>
    <submittedName>
        <fullName evidence="1">Uncharacterized protein</fullName>
    </submittedName>
</protein>
<accession>A0A2P2KU09</accession>
<dbReference type="EMBL" id="GGEC01028730">
    <property type="protein sequence ID" value="MBX09214.1"/>
    <property type="molecule type" value="Transcribed_RNA"/>
</dbReference>
<sequence>MSEKQNKTWTVVFATDSKLAQNCTSSPNVFCINSVVSEDATAKTQFK</sequence>
<evidence type="ECO:0000313" key="1">
    <source>
        <dbReference type="EMBL" id="MBX09214.1"/>
    </source>
</evidence>
<organism evidence="1">
    <name type="scientific">Rhizophora mucronata</name>
    <name type="common">Asiatic mangrove</name>
    <dbReference type="NCBI Taxonomy" id="61149"/>
    <lineage>
        <taxon>Eukaryota</taxon>
        <taxon>Viridiplantae</taxon>
        <taxon>Streptophyta</taxon>
        <taxon>Embryophyta</taxon>
        <taxon>Tracheophyta</taxon>
        <taxon>Spermatophyta</taxon>
        <taxon>Magnoliopsida</taxon>
        <taxon>eudicotyledons</taxon>
        <taxon>Gunneridae</taxon>
        <taxon>Pentapetalae</taxon>
        <taxon>rosids</taxon>
        <taxon>fabids</taxon>
        <taxon>Malpighiales</taxon>
        <taxon>Rhizophoraceae</taxon>
        <taxon>Rhizophora</taxon>
    </lineage>
</organism>